<feature type="non-terminal residue" evidence="2">
    <location>
        <position position="66"/>
    </location>
</feature>
<proteinExistence type="predicted"/>
<evidence type="ECO:0000313" key="3">
    <source>
        <dbReference type="EMBL" id="CAF4401728.1"/>
    </source>
</evidence>
<evidence type="ECO:0000256" key="1">
    <source>
        <dbReference type="SAM" id="MobiDB-lite"/>
    </source>
</evidence>
<feature type="region of interest" description="Disordered" evidence="1">
    <location>
        <begin position="1"/>
        <end position="66"/>
    </location>
</feature>
<dbReference type="EMBL" id="CAJNOW010008167">
    <property type="protein sequence ID" value="CAF1530420.1"/>
    <property type="molecule type" value="Genomic_DNA"/>
</dbReference>
<name>A0A815V606_9BILA</name>
<dbReference type="AlphaFoldDB" id="A0A815V606"/>
<accession>A0A815V606</accession>
<evidence type="ECO:0000313" key="2">
    <source>
        <dbReference type="EMBL" id="CAF1530420.1"/>
    </source>
</evidence>
<reference evidence="2" key="1">
    <citation type="submission" date="2021-02" db="EMBL/GenBank/DDBJ databases">
        <authorList>
            <person name="Nowell W R."/>
        </authorList>
    </citation>
    <scope>NUCLEOTIDE SEQUENCE</scope>
</reference>
<organism evidence="2 5">
    <name type="scientific">Rotaria magnacalcarata</name>
    <dbReference type="NCBI Taxonomy" id="392030"/>
    <lineage>
        <taxon>Eukaryota</taxon>
        <taxon>Metazoa</taxon>
        <taxon>Spiralia</taxon>
        <taxon>Gnathifera</taxon>
        <taxon>Rotifera</taxon>
        <taxon>Eurotatoria</taxon>
        <taxon>Bdelloidea</taxon>
        <taxon>Philodinida</taxon>
        <taxon>Philodinidae</taxon>
        <taxon>Rotaria</taxon>
    </lineage>
</organism>
<feature type="compositionally biased region" description="Basic and acidic residues" evidence="1">
    <location>
        <begin position="43"/>
        <end position="66"/>
    </location>
</feature>
<dbReference type="Proteomes" id="UP000663834">
    <property type="component" value="Unassembled WGS sequence"/>
</dbReference>
<sequence>MKKKQSNLIGSENQNQNEVTTKFSGDCGRPQPKYRRSGLDLSIEWKEAPDENQERKTKLSAERVLS</sequence>
<dbReference type="OrthoDB" id="270392at2759"/>
<gene>
    <name evidence="4" type="ORF">GIL414_LOCUS31018</name>
    <name evidence="2" type="ORF">KQP761_LOCUS16256</name>
    <name evidence="3" type="ORF">SMN809_LOCUS30476</name>
</gene>
<comment type="caution">
    <text evidence="2">The sequence shown here is derived from an EMBL/GenBank/DDBJ whole genome shotgun (WGS) entry which is preliminary data.</text>
</comment>
<dbReference type="EMBL" id="CAJOBJ010061444">
    <property type="protein sequence ID" value="CAF4419526.1"/>
    <property type="molecule type" value="Genomic_DNA"/>
</dbReference>
<dbReference type="Proteomes" id="UP000676336">
    <property type="component" value="Unassembled WGS sequence"/>
</dbReference>
<feature type="compositionally biased region" description="Polar residues" evidence="1">
    <location>
        <begin position="1"/>
        <end position="23"/>
    </location>
</feature>
<dbReference type="Proteomes" id="UP000681720">
    <property type="component" value="Unassembled WGS sequence"/>
</dbReference>
<evidence type="ECO:0000313" key="4">
    <source>
        <dbReference type="EMBL" id="CAF4419526.1"/>
    </source>
</evidence>
<evidence type="ECO:0000313" key="5">
    <source>
        <dbReference type="Proteomes" id="UP000663834"/>
    </source>
</evidence>
<protein>
    <submittedName>
        <fullName evidence="2">Uncharacterized protein</fullName>
    </submittedName>
</protein>
<dbReference type="EMBL" id="CAJOBI010057747">
    <property type="protein sequence ID" value="CAF4401728.1"/>
    <property type="molecule type" value="Genomic_DNA"/>
</dbReference>